<name>A0A482Y3P7_9EURY</name>
<evidence type="ECO:0000313" key="2">
    <source>
        <dbReference type="Proteomes" id="UP000291097"/>
    </source>
</evidence>
<dbReference type="RefSeq" id="WP_130501507.1">
    <property type="nucleotide sequence ID" value="NZ_SHMP01000007.1"/>
</dbReference>
<accession>A0A482Y3P7</accession>
<organism evidence="1 2">
    <name type="scientific">Natrinema hispanicum</name>
    <dbReference type="NCBI Taxonomy" id="392421"/>
    <lineage>
        <taxon>Archaea</taxon>
        <taxon>Methanobacteriati</taxon>
        <taxon>Methanobacteriota</taxon>
        <taxon>Stenosarchaea group</taxon>
        <taxon>Halobacteria</taxon>
        <taxon>Halobacteriales</taxon>
        <taxon>Natrialbaceae</taxon>
        <taxon>Natrinema</taxon>
    </lineage>
</organism>
<protein>
    <submittedName>
        <fullName evidence="1">Uncharacterized protein</fullName>
    </submittedName>
</protein>
<gene>
    <name evidence="1" type="ORF">BDK88_3664</name>
</gene>
<dbReference type="EMBL" id="SHMP01000007">
    <property type="protein sequence ID" value="RZV06642.1"/>
    <property type="molecule type" value="Genomic_DNA"/>
</dbReference>
<reference evidence="1 2" key="1">
    <citation type="submission" date="2019-02" db="EMBL/GenBank/DDBJ databases">
        <title>Genomic Encyclopedia of Archaeal and Bacterial Type Strains, Phase II (KMG-II): from individual species to whole genera.</title>
        <authorList>
            <person name="Goeker M."/>
        </authorList>
    </citation>
    <scope>NUCLEOTIDE SEQUENCE [LARGE SCALE GENOMIC DNA]</scope>
    <source>
        <strain evidence="1 2">DSM 18328</strain>
    </source>
</reference>
<evidence type="ECO:0000313" key="1">
    <source>
        <dbReference type="EMBL" id="RZV06642.1"/>
    </source>
</evidence>
<comment type="caution">
    <text evidence="1">The sequence shown here is derived from an EMBL/GenBank/DDBJ whole genome shotgun (WGS) entry which is preliminary data.</text>
</comment>
<dbReference type="AlphaFoldDB" id="A0A482Y3P7"/>
<dbReference type="Proteomes" id="UP000291097">
    <property type="component" value="Unassembled WGS sequence"/>
</dbReference>
<sequence length="65" mass="6907">MPSLHSERGRVPAAPVAVAAEREYGSDADVLAIDVEAEAKAAYERRRADELEYQVGLESFAGGSA</sequence>
<proteinExistence type="predicted"/>